<comment type="caution">
    <text evidence="6">The sequence shown here is derived from an EMBL/GenBank/DDBJ whole genome shotgun (WGS) entry which is preliminary data.</text>
</comment>
<dbReference type="InterPro" id="IPR036388">
    <property type="entry name" value="WH-like_DNA-bd_sf"/>
</dbReference>
<dbReference type="SUPFAM" id="SSF46785">
    <property type="entry name" value="Winged helix' DNA-binding domain"/>
    <property type="match status" value="1"/>
</dbReference>
<keyword evidence="2" id="KW-0238">DNA-binding</keyword>
<evidence type="ECO:0000313" key="6">
    <source>
        <dbReference type="EMBL" id="RJF96187.1"/>
    </source>
</evidence>
<sequence>MSLPVSGKPVRGSRTGRPVMALLDMLGRRWVLRILWELREDSLTFRELREHCDAMSPTVLNQRLRELRDAGIVVLNEPAGYALASSGRQLLEALMPLQRWAEQWQGTIAAQEQTKVLVEENDASTAVKTPGKAKPGAKAKRRLP</sequence>
<name>A0A3A3FLK3_9BURK</name>
<dbReference type="InterPro" id="IPR036390">
    <property type="entry name" value="WH_DNA-bd_sf"/>
</dbReference>
<dbReference type="InterPro" id="IPR002577">
    <property type="entry name" value="HTH_HxlR"/>
</dbReference>
<accession>A0A3A3FLK3</accession>
<dbReference type="InterPro" id="IPR001845">
    <property type="entry name" value="HTH_ArsR_DNA-bd_dom"/>
</dbReference>
<dbReference type="GO" id="GO:0003700">
    <property type="term" value="F:DNA-binding transcription factor activity"/>
    <property type="evidence" value="ECO:0007669"/>
    <property type="project" value="InterPro"/>
</dbReference>
<reference evidence="7" key="1">
    <citation type="submission" date="2018-09" db="EMBL/GenBank/DDBJ databases">
        <authorList>
            <person name="Zhu H."/>
        </authorList>
    </citation>
    <scope>NUCLEOTIDE SEQUENCE [LARGE SCALE GENOMIC DNA]</scope>
    <source>
        <strain evidence="7">K1R23-30</strain>
    </source>
</reference>
<dbReference type="GO" id="GO:0003677">
    <property type="term" value="F:DNA binding"/>
    <property type="evidence" value="ECO:0007669"/>
    <property type="project" value="UniProtKB-KW"/>
</dbReference>
<protein>
    <submittedName>
        <fullName evidence="6">Transcriptional regulator</fullName>
    </submittedName>
</protein>
<dbReference type="PANTHER" id="PTHR33204:SF37">
    <property type="entry name" value="HTH-TYPE TRANSCRIPTIONAL REGULATOR YODB"/>
    <property type="match status" value="1"/>
</dbReference>
<proteinExistence type="predicted"/>
<evidence type="ECO:0000256" key="2">
    <source>
        <dbReference type="ARBA" id="ARBA00023125"/>
    </source>
</evidence>
<keyword evidence="3" id="KW-0804">Transcription</keyword>
<dbReference type="AlphaFoldDB" id="A0A3A3FLK3"/>
<dbReference type="Proteomes" id="UP000265955">
    <property type="component" value="Unassembled WGS sequence"/>
</dbReference>
<dbReference type="SMART" id="SM00418">
    <property type="entry name" value="HTH_ARSR"/>
    <property type="match status" value="1"/>
</dbReference>
<dbReference type="CDD" id="cd00090">
    <property type="entry name" value="HTH_ARSR"/>
    <property type="match status" value="1"/>
</dbReference>
<dbReference type="PROSITE" id="PS51118">
    <property type="entry name" value="HTH_HXLR"/>
    <property type="match status" value="1"/>
</dbReference>
<feature type="region of interest" description="Disordered" evidence="4">
    <location>
        <begin position="121"/>
        <end position="144"/>
    </location>
</feature>
<dbReference type="OrthoDB" id="9807069at2"/>
<evidence type="ECO:0000313" key="7">
    <source>
        <dbReference type="Proteomes" id="UP000265955"/>
    </source>
</evidence>
<evidence type="ECO:0000256" key="3">
    <source>
        <dbReference type="ARBA" id="ARBA00023163"/>
    </source>
</evidence>
<feature type="domain" description="HTH hxlR-type" evidence="5">
    <location>
        <begin position="17"/>
        <end position="109"/>
    </location>
</feature>
<gene>
    <name evidence="6" type="ORF">D3871_22975</name>
</gene>
<evidence type="ECO:0000256" key="1">
    <source>
        <dbReference type="ARBA" id="ARBA00023015"/>
    </source>
</evidence>
<keyword evidence="7" id="KW-1185">Reference proteome</keyword>
<feature type="compositionally biased region" description="Basic residues" evidence="4">
    <location>
        <begin position="135"/>
        <end position="144"/>
    </location>
</feature>
<evidence type="ECO:0000259" key="5">
    <source>
        <dbReference type="PROSITE" id="PS51118"/>
    </source>
</evidence>
<keyword evidence="1" id="KW-0805">Transcription regulation</keyword>
<organism evidence="6 7">
    <name type="scientific">Noviherbaspirillum saxi</name>
    <dbReference type="NCBI Taxonomy" id="2320863"/>
    <lineage>
        <taxon>Bacteria</taxon>
        <taxon>Pseudomonadati</taxon>
        <taxon>Pseudomonadota</taxon>
        <taxon>Betaproteobacteria</taxon>
        <taxon>Burkholderiales</taxon>
        <taxon>Oxalobacteraceae</taxon>
        <taxon>Noviherbaspirillum</taxon>
    </lineage>
</organism>
<dbReference type="EMBL" id="QYUO01000002">
    <property type="protein sequence ID" value="RJF96187.1"/>
    <property type="molecule type" value="Genomic_DNA"/>
</dbReference>
<dbReference type="InterPro" id="IPR011991">
    <property type="entry name" value="ArsR-like_HTH"/>
</dbReference>
<evidence type="ECO:0000256" key="4">
    <source>
        <dbReference type="SAM" id="MobiDB-lite"/>
    </source>
</evidence>
<dbReference type="Pfam" id="PF01638">
    <property type="entry name" value="HxlR"/>
    <property type="match status" value="1"/>
</dbReference>
<dbReference type="PANTHER" id="PTHR33204">
    <property type="entry name" value="TRANSCRIPTIONAL REGULATOR, MARR FAMILY"/>
    <property type="match status" value="1"/>
</dbReference>
<dbReference type="Gene3D" id="1.10.10.10">
    <property type="entry name" value="Winged helix-like DNA-binding domain superfamily/Winged helix DNA-binding domain"/>
    <property type="match status" value="1"/>
</dbReference>